<dbReference type="PROSITE" id="PS51273">
    <property type="entry name" value="GATASE_TYPE_1"/>
    <property type="match status" value="1"/>
</dbReference>
<dbReference type="InterPro" id="IPR029062">
    <property type="entry name" value="Class_I_gatase-like"/>
</dbReference>
<dbReference type="FunFam" id="3.40.50.880:FF:000003">
    <property type="entry name" value="Anthranilate synthase component II"/>
    <property type="match status" value="1"/>
</dbReference>
<dbReference type="InterPro" id="IPR006221">
    <property type="entry name" value="TrpG/PapA_dom"/>
</dbReference>
<dbReference type="PRINTS" id="PR00099">
    <property type="entry name" value="CPSGATASE"/>
</dbReference>
<dbReference type="PANTHER" id="PTHR43418:SF4">
    <property type="entry name" value="MULTIFUNCTIONAL TRYPTOPHAN BIOSYNTHESIS PROTEIN"/>
    <property type="match status" value="1"/>
</dbReference>
<sequence length="190" mass="21051">MEKILVVDNYDSFTYNLVYLVRTLGYGEALTIRRNDAISVEEVAAFDKILLSPGPGIPQEAGIMPELITRYAPTKNMLGICLGHQAIGEAFGAKLHNLKEVVHGLGTEIRCVEDLLFAGLDAVQTVGRYHSWVVQAESLPEELQVIAETPDGQIMGLRHRKYRVAGLQFHPESILSPNGAQMVKNWLESH</sequence>
<dbReference type="InterPro" id="IPR017926">
    <property type="entry name" value="GATASE"/>
</dbReference>
<keyword evidence="4" id="KW-1185">Reference proteome</keyword>
<dbReference type="OrthoDB" id="9786812at2"/>
<dbReference type="Proteomes" id="UP000005551">
    <property type="component" value="Unassembled WGS sequence"/>
</dbReference>
<dbReference type="STRING" id="1189621.A3SI_17874"/>
<gene>
    <name evidence="3" type="ORF">A3SI_17874</name>
</gene>
<evidence type="ECO:0000313" key="4">
    <source>
        <dbReference type="Proteomes" id="UP000005551"/>
    </source>
</evidence>
<evidence type="ECO:0000256" key="1">
    <source>
        <dbReference type="ARBA" id="ARBA00022962"/>
    </source>
</evidence>
<dbReference type="Gene3D" id="3.40.50.880">
    <property type="match status" value="1"/>
</dbReference>
<comment type="caution">
    <text evidence="3">The sequence shown here is derived from an EMBL/GenBank/DDBJ whole genome shotgun (WGS) entry which is preliminary data.</text>
</comment>
<accession>I5BV40</accession>
<reference evidence="3 4" key="1">
    <citation type="submission" date="2012-05" db="EMBL/GenBank/DDBJ databases">
        <title>Genome sequence of Nitritalea halalkaliphila LW7.</title>
        <authorList>
            <person name="Jangir P.K."/>
            <person name="Singh A."/>
            <person name="Shivaji S."/>
            <person name="Sharma R."/>
        </authorList>
    </citation>
    <scope>NUCLEOTIDE SEQUENCE [LARGE SCALE GENOMIC DNA]</scope>
    <source>
        <strain evidence="3 4">LW7</strain>
    </source>
</reference>
<dbReference type="GO" id="GO:0016740">
    <property type="term" value="F:transferase activity"/>
    <property type="evidence" value="ECO:0007669"/>
    <property type="project" value="UniProtKB-KW"/>
</dbReference>
<organism evidence="3 4">
    <name type="scientific">Nitritalea halalkaliphila LW7</name>
    <dbReference type="NCBI Taxonomy" id="1189621"/>
    <lineage>
        <taxon>Bacteria</taxon>
        <taxon>Pseudomonadati</taxon>
        <taxon>Bacteroidota</taxon>
        <taxon>Cytophagia</taxon>
        <taxon>Cytophagales</taxon>
        <taxon>Cyclobacteriaceae</taxon>
        <taxon>Nitritalea</taxon>
    </lineage>
</organism>
<dbReference type="RefSeq" id="WP_009057081.1">
    <property type="nucleotide sequence ID" value="NZ_AJYA01000060.1"/>
</dbReference>
<keyword evidence="1 3" id="KW-0315">Glutamine amidotransferase</keyword>
<dbReference type="CDD" id="cd01743">
    <property type="entry name" value="GATase1_Anthranilate_Synthase"/>
    <property type="match status" value="1"/>
</dbReference>
<dbReference type="Pfam" id="PF00117">
    <property type="entry name" value="GATase"/>
    <property type="match status" value="1"/>
</dbReference>
<dbReference type="PANTHER" id="PTHR43418">
    <property type="entry name" value="MULTIFUNCTIONAL TRYPTOPHAN BIOSYNTHESIS PROTEIN-RELATED"/>
    <property type="match status" value="1"/>
</dbReference>
<keyword evidence="3" id="KW-0808">Transferase</keyword>
<evidence type="ECO:0000313" key="3">
    <source>
        <dbReference type="EMBL" id="EIM73442.1"/>
    </source>
</evidence>
<dbReference type="AlphaFoldDB" id="I5BV40"/>
<dbReference type="GO" id="GO:0005829">
    <property type="term" value="C:cytosol"/>
    <property type="evidence" value="ECO:0007669"/>
    <property type="project" value="TreeGrafter"/>
</dbReference>
<dbReference type="PRINTS" id="PR00097">
    <property type="entry name" value="ANTSNTHASEII"/>
</dbReference>
<feature type="domain" description="Glutamine amidotransferase" evidence="2">
    <location>
        <begin position="5"/>
        <end position="187"/>
    </location>
</feature>
<proteinExistence type="predicted"/>
<dbReference type="GO" id="GO:0004049">
    <property type="term" value="F:anthranilate synthase activity"/>
    <property type="evidence" value="ECO:0007669"/>
    <property type="project" value="TreeGrafter"/>
</dbReference>
<dbReference type="GO" id="GO:0000162">
    <property type="term" value="P:L-tryptophan biosynthetic process"/>
    <property type="evidence" value="ECO:0007669"/>
    <property type="project" value="TreeGrafter"/>
</dbReference>
<dbReference type="PRINTS" id="PR00096">
    <property type="entry name" value="GATASE"/>
</dbReference>
<name>I5BV40_9BACT</name>
<dbReference type="InterPro" id="IPR050472">
    <property type="entry name" value="Anth_synth/Amidotransfase"/>
</dbReference>
<dbReference type="NCBIfam" id="TIGR00566">
    <property type="entry name" value="trpG_papA"/>
    <property type="match status" value="1"/>
</dbReference>
<protein>
    <submittedName>
        <fullName evidence="3">Glutamine amidotransferase of anthranilate synthase</fullName>
    </submittedName>
</protein>
<dbReference type="PATRIC" id="fig|1189621.3.peg.3714"/>
<evidence type="ECO:0000259" key="2">
    <source>
        <dbReference type="Pfam" id="PF00117"/>
    </source>
</evidence>
<dbReference type="SUPFAM" id="SSF52317">
    <property type="entry name" value="Class I glutamine amidotransferase-like"/>
    <property type="match status" value="1"/>
</dbReference>
<dbReference type="EMBL" id="AJYA01000060">
    <property type="protein sequence ID" value="EIM73442.1"/>
    <property type="molecule type" value="Genomic_DNA"/>
</dbReference>